<organism evidence="1 2">
    <name type="scientific">Nocardia wallacei</name>
    <dbReference type="NCBI Taxonomy" id="480035"/>
    <lineage>
        <taxon>Bacteria</taxon>
        <taxon>Bacillati</taxon>
        <taxon>Actinomycetota</taxon>
        <taxon>Actinomycetes</taxon>
        <taxon>Mycobacteriales</taxon>
        <taxon>Nocardiaceae</taxon>
        <taxon>Nocardia</taxon>
    </lineage>
</organism>
<keyword evidence="2" id="KW-1185">Reference proteome</keyword>
<dbReference type="KEGG" id="nwl:NWFMUON74_43300"/>
<sequence length="92" mass="10380">MDDPDRGAVRQRTRALAELSELRTMLGRLPRDDPGYDELAVRKEIAAAEALNLGIAAVTVQRIGLFDDLEMRRVRGEAAEFRDYDADLAQEY</sequence>
<dbReference type="Proteomes" id="UP000516173">
    <property type="component" value="Chromosome"/>
</dbReference>
<dbReference type="EMBL" id="AP023396">
    <property type="protein sequence ID" value="BCK56558.1"/>
    <property type="molecule type" value="Genomic_DNA"/>
</dbReference>
<dbReference type="RefSeq" id="WP_280333211.1">
    <property type="nucleotide sequence ID" value="NZ_JARWPS010000131.1"/>
</dbReference>
<accession>A0A7G1KN00</accession>
<gene>
    <name evidence="1" type="ORF">NWFMUON74_43300</name>
</gene>
<reference evidence="1 2" key="1">
    <citation type="submission" date="2020-08" db="EMBL/GenBank/DDBJ databases">
        <title>Genome Sequencing of Nocardia wallacei strain FMUON74 and assembly.</title>
        <authorList>
            <person name="Toyokawa M."/>
            <person name="Uesaka K."/>
        </authorList>
    </citation>
    <scope>NUCLEOTIDE SEQUENCE [LARGE SCALE GENOMIC DNA]</scope>
    <source>
        <strain evidence="1 2">FMUON74</strain>
    </source>
</reference>
<name>A0A7G1KN00_9NOCA</name>
<dbReference type="AlphaFoldDB" id="A0A7G1KN00"/>
<protein>
    <submittedName>
        <fullName evidence="1">Uncharacterized protein</fullName>
    </submittedName>
</protein>
<proteinExistence type="predicted"/>
<evidence type="ECO:0000313" key="1">
    <source>
        <dbReference type="EMBL" id="BCK56558.1"/>
    </source>
</evidence>
<evidence type="ECO:0000313" key="2">
    <source>
        <dbReference type="Proteomes" id="UP000516173"/>
    </source>
</evidence>